<feature type="binding site" evidence="6">
    <location>
        <position position="122"/>
    </location>
    <ligand>
        <name>FAD</name>
        <dbReference type="ChEBI" id="CHEBI:57692"/>
    </ligand>
</feature>
<dbReference type="Gene3D" id="3.50.50.60">
    <property type="entry name" value="FAD/NAD(P)-binding domain"/>
    <property type="match status" value="2"/>
</dbReference>
<evidence type="ECO:0000313" key="9">
    <source>
        <dbReference type="EMBL" id="GAO99431.1"/>
    </source>
</evidence>
<dbReference type="HAMAP" id="MF_01685">
    <property type="entry name" value="FENR2"/>
    <property type="match status" value="1"/>
</dbReference>
<gene>
    <name evidence="9" type="ORF">FFIC_140250</name>
</gene>
<evidence type="ECO:0000256" key="4">
    <source>
        <dbReference type="ARBA" id="ARBA00022857"/>
    </source>
</evidence>
<feature type="binding site" evidence="6">
    <location>
        <position position="287"/>
    </location>
    <ligand>
        <name>FAD</name>
        <dbReference type="ChEBI" id="CHEBI:57692"/>
    </ligand>
</feature>
<dbReference type="GO" id="GO:0050661">
    <property type="term" value="F:NADP binding"/>
    <property type="evidence" value="ECO:0007669"/>
    <property type="project" value="UniProtKB-UniRule"/>
</dbReference>
<evidence type="ECO:0000256" key="6">
    <source>
        <dbReference type="HAMAP-Rule" id="MF_01685"/>
    </source>
</evidence>
<comment type="caution">
    <text evidence="6">Lacks conserved residue(s) required for the propagation of feature annotation.</text>
</comment>
<dbReference type="EMBL" id="DF967991">
    <property type="protein sequence ID" value="GAO99431.1"/>
    <property type="molecule type" value="Genomic_DNA"/>
</dbReference>
<keyword evidence="3 6" id="KW-0274">FAD</keyword>
<dbReference type="STRING" id="157463.GCA_001047075_00363"/>
<comment type="subunit">
    <text evidence="1 6">Homodimer.</text>
</comment>
<dbReference type="SUPFAM" id="SSF51905">
    <property type="entry name" value="FAD/NAD(P)-binding domain"/>
    <property type="match status" value="1"/>
</dbReference>
<dbReference type="EC" id="1.18.1.2" evidence="6"/>
<dbReference type="GO" id="GO:0050660">
    <property type="term" value="F:flavin adenine dinucleotide binding"/>
    <property type="evidence" value="ECO:0007669"/>
    <property type="project" value="UniProtKB-UniRule"/>
</dbReference>
<keyword evidence="2 6" id="KW-0285">Flavoprotein</keyword>
<evidence type="ECO:0000256" key="2">
    <source>
        <dbReference type="ARBA" id="ARBA00022630"/>
    </source>
</evidence>
<dbReference type="AlphaFoldDB" id="A0A0K8MFW8"/>
<evidence type="ECO:0000256" key="5">
    <source>
        <dbReference type="ARBA" id="ARBA00023002"/>
    </source>
</evidence>
<evidence type="ECO:0000256" key="7">
    <source>
        <dbReference type="SAM" id="Phobius"/>
    </source>
</evidence>
<dbReference type="InterPro" id="IPR023753">
    <property type="entry name" value="FAD/NAD-binding_dom"/>
</dbReference>
<dbReference type="PRINTS" id="PR00469">
    <property type="entry name" value="PNDRDTASEII"/>
</dbReference>
<keyword evidence="10" id="KW-1185">Reference proteome</keyword>
<dbReference type="InterPro" id="IPR022890">
    <property type="entry name" value="Fd--NADP_Rdtase_type_2"/>
</dbReference>
<dbReference type="PANTHER" id="PTHR48105">
    <property type="entry name" value="THIOREDOXIN REDUCTASE 1-RELATED-RELATED"/>
    <property type="match status" value="1"/>
</dbReference>
<name>A0A0K8MFW8_9LACO</name>
<feature type="binding site" evidence="6">
    <location>
        <position position="47"/>
    </location>
    <ligand>
        <name>FAD</name>
        <dbReference type="ChEBI" id="CHEBI:57692"/>
    </ligand>
</feature>
<comment type="similarity">
    <text evidence="6">Belongs to the ferredoxin--NADP reductase type 2 family.</text>
</comment>
<sequence length="331" mass="35606">MEEMYDIIIIGGGPAGMFAAFYASLRNQKVLLVEALADLGGQVQTLYPDKKIWDVAGLPGVTGRELVVHLQEQLGKFPVTVKTQTKVTDLVADGETWLVQVEGTDEAIKGRAVILATGKGAFEPRRLQVENESLLENRGLAYFAPDLSVYRGKKVAVLGGGDAAVDLATELDGVAAQTYLLHRRDQFRALEQAVLALEQTGVVKKTPLKVDQVRQESDGTLDLTLSHVKNKEEVIHLAVDNLLVQYGFSTKGMDAMHWSVDLDWDAAGLIVQDHIRTKQARLFAIGDITSYPGHSDLIATGFGQAPAAVNAAIEAINPASAGPGHSSSLNL</sequence>
<evidence type="ECO:0000259" key="8">
    <source>
        <dbReference type="Pfam" id="PF07992"/>
    </source>
</evidence>
<reference evidence="9 10" key="1">
    <citation type="journal article" date="2015" name="BMC Genomics">
        <title>Comparative genomics of Fructobacillus spp. and Leuconostoc spp. reveals niche-specific evolution of Fructobacillus spp.</title>
        <authorList>
            <person name="Endo A."/>
            <person name="Tanizawa Y."/>
            <person name="Tanaka N."/>
            <person name="Maeno S."/>
            <person name="Kumar H."/>
            <person name="Shiwa Y."/>
            <person name="Okada S."/>
            <person name="Yoshikawa H."/>
            <person name="Dicks L."/>
            <person name="Nakagawa J."/>
            <person name="Arita M."/>
        </authorList>
    </citation>
    <scope>NUCLEOTIDE SEQUENCE [LARGE SCALE GENOMIC DNA]</scope>
    <source>
        <strain evidence="9 10">JCM 12225</strain>
    </source>
</reference>
<feature type="binding site" evidence="6">
    <location>
        <position position="34"/>
    </location>
    <ligand>
        <name>FAD</name>
        <dbReference type="ChEBI" id="CHEBI:57692"/>
    </ligand>
</feature>
<evidence type="ECO:0000256" key="3">
    <source>
        <dbReference type="ARBA" id="ARBA00022827"/>
    </source>
</evidence>
<comment type="cofactor">
    <cofactor evidence="6">
        <name>FAD</name>
        <dbReference type="ChEBI" id="CHEBI:57692"/>
    </cofactor>
    <text evidence="6">Binds 1 FAD per subunit.</text>
</comment>
<dbReference type="Proteomes" id="UP000253891">
    <property type="component" value="Unassembled WGS sequence"/>
</dbReference>
<protein>
    <recommendedName>
        <fullName evidence="6">Ferredoxin--NADP reductase</fullName>
        <shortName evidence="6">FNR</shortName>
        <shortName evidence="6">Fd-NADP(+) reductase</shortName>
        <ecNumber evidence="6">1.18.1.2</ecNumber>
    </recommendedName>
</protein>
<organism evidence="9 10">
    <name type="scientific">Fructobacillus ficulneus</name>
    <dbReference type="NCBI Taxonomy" id="157463"/>
    <lineage>
        <taxon>Bacteria</taxon>
        <taxon>Bacillati</taxon>
        <taxon>Bacillota</taxon>
        <taxon>Bacilli</taxon>
        <taxon>Lactobacillales</taxon>
        <taxon>Lactobacillaceae</taxon>
        <taxon>Fructobacillus</taxon>
    </lineage>
</organism>
<evidence type="ECO:0000256" key="1">
    <source>
        <dbReference type="ARBA" id="ARBA00011738"/>
    </source>
</evidence>
<dbReference type="InterPro" id="IPR050097">
    <property type="entry name" value="Ferredoxin-NADP_redctase_2"/>
</dbReference>
<comment type="catalytic activity">
    <reaction evidence="6">
        <text>2 reduced [2Fe-2S]-[ferredoxin] + NADP(+) + H(+) = 2 oxidized [2Fe-2S]-[ferredoxin] + NADPH</text>
        <dbReference type="Rhea" id="RHEA:20125"/>
        <dbReference type="Rhea" id="RHEA-COMP:10000"/>
        <dbReference type="Rhea" id="RHEA-COMP:10001"/>
        <dbReference type="ChEBI" id="CHEBI:15378"/>
        <dbReference type="ChEBI" id="CHEBI:33737"/>
        <dbReference type="ChEBI" id="CHEBI:33738"/>
        <dbReference type="ChEBI" id="CHEBI:57783"/>
        <dbReference type="ChEBI" id="CHEBI:58349"/>
        <dbReference type="EC" id="1.18.1.2"/>
    </reaction>
</comment>
<proteinExistence type="inferred from homology"/>
<keyword evidence="5 6" id="KW-0560">Oxidoreductase</keyword>
<dbReference type="InterPro" id="IPR036188">
    <property type="entry name" value="FAD/NAD-bd_sf"/>
</dbReference>
<feature type="binding site" evidence="6">
    <location>
        <position position="42"/>
    </location>
    <ligand>
        <name>FAD</name>
        <dbReference type="ChEBI" id="CHEBI:57692"/>
    </ligand>
</feature>
<dbReference type="OrthoDB" id="9806179at2"/>
<accession>A0A0K8MFW8</accession>
<keyword evidence="7" id="KW-0812">Transmembrane</keyword>
<keyword evidence="7" id="KW-0472">Membrane</keyword>
<feature type="binding site" evidence="6">
    <location>
        <position position="87"/>
    </location>
    <ligand>
        <name>FAD</name>
        <dbReference type="ChEBI" id="CHEBI:57692"/>
    </ligand>
</feature>
<keyword evidence="7" id="KW-1133">Transmembrane helix</keyword>
<dbReference type="PRINTS" id="PR00368">
    <property type="entry name" value="FADPNR"/>
</dbReference>
<feature type="domain" description="FAD/NAD(P)-binding" evidence="8">
    <location>
        <begin position="5"/>
        <end position="311"/>
    </location>
</feature>
<keyword evidence="4 6" id="KW-0521">NADP</keyword>
<feature type="transmembrane region" description="Helical" evidence="7">
    <location>
        <begin position="7"/>
        <end position="25"/>
    </location>
</feature>
<feature type="binding site" evidence="6">
    <location>
        <position position="327"/>
    </location>
    <ligand>
        <name>FAD</name>
        <dbReference type="ChEBI" id="CHEBI:57692"/>
    </ligand>
</feature>
<dbReference type="RefSeq" id="WP_061992849.1">
    <property type="nucleotide sequence ID" value="NZ_DF967991.1"/>
</dbReference>
<evidence type="ECO:0000313" key="10">
    <source>
        <dbReference type="Proteomes" id="UP000253891"/>
    </source>
</evidence>
<dbReference type="GO" id="GO:0004324">
    <property type="term" value="F:ferredoxin-NADP+ reductase activity"/>
    <property type="evidence" value="ECO:0007669"/>
    <property type="project" value="UniProtKB-UniRule"/>
</dbReference>
<dbReference type="Pfam" id="PF07992">
    <property type="entry name" value="Pyr_redox_2"/>
    <property type="match status" value="1"/>
</dbReference>